<organism evidence="6 7">
    <name type="scientific">Rhizobium viscosum</name>
    <name type="common">Arthrobacter viscosus</name>
    <dbReference type="NCBI Taxonomy" id="1673"/>
    <lineage>
        <taxon>Bacteria</taxon>
        <taxon>Pseudomonadati</taxon>
        <taxon>Pseudomonadota</taxon>
        <taxon>Alphaproteobacteria</taxon>
        <taxon>Hyphomicrobiales</taxon>
        <taxon>Rhizobiaceae</taxon>
        <taxon>Rhizobium/Agrobacterium group</taxon>
        <taxon>Rhizobium</taxon>
    </lineage>
</organism>
<proteinExistence type="predicted"/>
<dbReference type="Proteomes" id="UP000620262">
    <property type="component" value="Unassembled WGS sequence"/>
</dbReference>
<accession>A0ABR9IMW5</accession>
<evidence type="ECO:0000256" key="2">
    <source>
        <dbReference type="ARBA" id="ARBA00022771"/>
    </source>
</evidence>
<dbReference type="Pfam" id="PF01807">
    <property type="entry name" value="Zn_ribbon_DnaG"/>
    <property type="match status" value="1"/>
</dbReference>
<dbReference type="SUPFAM" id="SSF57783">
    <property type="entry name" value="Zinc beta-ribbon"/>
    <property type="match status" value="1"/>
</dbReference>
<dbReference type="PANTHER" id="PTHR30313:SF2">
    <property type="entry name" value="DNA PRIMASE"/>
    <property type="match status" value="1"/>
</dbReference>
<gene>
    <name evidence="6" type="ORF">H4W29_001701</name>
</gene>
<dbReference type="Gene3D" id="3.40.1360.10">
    <property type="match status" value="1"/>
</dbReference>
<keyword evidence="1" id="KW-0479">Metal-binding</keyword>
<evidence type="ECO:0000313" key="7">
    <source>
        <dbReference type="Proteomes" id="UP000620262"/>
    </source>
</evidence>
<protein>
    <submittedName>
        <fullName evidence="6">DNA primase/helicase</fullName>
    </submittedName>
</protein>
<evidence type="ECO:0000256" key="3">
    <source>
        <dbReference type="ARBA" id="ARBA00022833"/>
    </source>
</evidence>
<sequence>MSRTHAYASSGDIDDIARLRRDVSLSSTVTQYGYKLGRNGREFETCCPFHAEDTPSFKVFIAHDGVERFHCFGCGKQGDVLDFVREVKGVDLPEAIRILGGGIGSRPNARLEQARAPDVYEGITALPPPAEVPAPGQRIRLYNPKRRGGRSEWGSFAPSMVFPYRNVDGSLLGYVLRHDLADGGKETPMVMFARLPDGTETWCRLPFAKPRPLYGLQDIGDRPDIGEEEVIIVEGEKCRDRLSMASGRAVVSWAGGTQGVKHADWSLLSGRDVLIWPDFDRPGMAAAHEIALHLMSLGARIRLVGLADVDAASERECYRFEDWRAGLFPGRGWDCADALDDGWTPAEINAFMRATMRPFAAADAEDEKPVEPVGRASRRKPVVRDLPPPTREEDERPTLIFHEGDLSEAVTDACRLAVEAGAPLYARDTVLYHAVRITGKEKTVLVTANEHVMIGVLTKYVRWLKPDAKSPPGYNAVSCPALVARSVIARHGDWSFPQIRAVVSQPTMRSDGTVINVKGFDRQSAILFESDKAWPEIPERPDRATAITALDSIRKLVASFPFVSGIDESAALAMILTAIVRPGLKTAPLFGVNATAPGTGKSKLVDVAAILATGRPAAVNSYAGDDNELRKVLESRLLHGDSFINLDNLSVALRSDHLCQVLSQEEINIRPLGKTASLDSATTAMLCATGNGLRFAGDLTRRVVLINLDAGVERPEERVFASDVVEDARRQRVEIVTSGLTVLRAFVANEADKVSPALGSFEHWSNLVRSALVWLGLPDPLGNAARIRDNDPEKERTSAILSALPAGKSWAAADIARMVEEGAFDPVGNRRHEALVEALGDLIERGRLNTTRFSGFLRKNCGRIVNGQMIVSAGKNRVNAALWKVENAGKS</sequence>
<dbReference type="EMBL" id="JADBEC010000001">
    <property type="protein sequence ID" value="MBE1504520.1"/>
    <property type="molecule type" value="Genomic_DNA"/>
</dbReference>
<dbReference type="PANTHER" id="PTHR30313">
    <property type="entry name" value="DNA PRIMASE"/>
    <property type="match status" value="1"/>
</dbReference>
<feature type="region of interest" description="Disordered" evidence="4">
    <location>
        <begin position="363"/>
        <end position="394"/>
    </location>
</feature>
<keyword evidence="3" id="KW-0862">Zinc</keyword>
<evidence type="ECO:0000256" key="4">
    <source>
        <dbReference type="SAM" id="MobiDB-lite"/>
    </source>
</evidence>
<evidence type="ECO:0000313" key="6">
    <source>
        <dbReference type="EMBL" id="MBE1504520.1"/>
    </source>
</evidence>
<keyword evidence="7" id="KW-1185">Reference proteome</keyword>
<dbReference type="Gene3D" id="3.90.580.10">
    <property type="entry name" value="Zinc finger, CHC2-type domain"/>
    <property type="match status" value="1"/>
</dbReference>
<dbReference type="InterPro" id="IPR050219">
    <property type="entry name" value="DnaG_primase"/>
</dbReference>
<comment type="caution">
    <text evidence="6">The sequence shown here is derived from an EMBL/GenBank/DDBJ whole genome shotgun (WGS) entry which is preliminary data.</text>
</comment>
<keyword evidence="2" id="KW-0863">Zinc-finger</keyword>
<feature type="domain" description="Zinc finger CHC2-type" evidence="5">
    <location>
        <begin position="43"/>
        <end position="100"/>
    </location>
</feature>
<dbReference type="InterPro" id="IPR002694">
    <property type="entry name" value="Znf_CHC2"/>
</dbReference>
<dbReference type="SMART" id="SM00400">
    <property type="entry name" value="ZnF_CHCC"/>
    <property type="match status" value="1"/>
</dbReference>
<name>A0ABR9IMW5_RHIVS</name>
<evidence type="ECO:0000259" key="5">
    <source>
        <dbReference type="SMART" id="SM00400"/>
    </source>
</evidence>
<reference evidence="6 7" key="1">
    <citation type="submission" date="2020-10" db="EMBL/GenBank/DDBJ databases">
        <title>Sequencing the genomes of 1000 actinobacteria strains.</title>
        <authorList>
            <person name="Klenk H.-P."/>
        </authorList>
    </citation>
    <scope>NUCLEOTIDE SEQUENCE [LARGE SCALE GENOMIC DNA]</scope>
    <source>
        <strain evidence="6 7">DSM 7307</strain>
    </source>
</reference>
<dbReference type="InterPro" id="IPR036977">
    <property type="entry name" value="DNA_primase_Znf_CHC2"/>
</dbReference>
<evidence type="ECO:0000256" key="1">
    <source>
        <dbReference type="ARBA" id="ARBA00022723"/>
    </source>
</evidence>
<dbReference type="RefSeq" id="WP_192728538.1">
    <property type="nucleotide sequence ID" value="NZ_BAAAVL010000001.1"/>
</dbReference>